<evidence type="ECO:0000313" key="3">
    <source>
        <dbReference type="Proteomes" id="UP000023152"/>
    </source>
</evidence>
<dbReference type="InterPro" id="IPR011600">
    <property type="entry name" value="Pept_C14_caspase"/>
</dbReference>
<evidence type="ECO:0000313" key="2">
    <source>
        <dbReference type="EMBL" id="ETO25430.1"/>
    </source>
</evidence>
<feature type="domain" description="Caspase family p20" evidence="1">
    <location>
        <begin position="62"/>
        <end position="148"/>
    </location>
</feature>
<dbReference type="PANTHER" id="PTHR22576:SF41">
    <property type="entry name" value="CASPASE 14, APOPTOSIS-RELATED CYSTEINE PEPTIDASE"/>
    <property type="match status" value="1"/>
</dbReference>
<dbReference type="Pfam" id="PF00656">
    <property type="entry name" value="Peptidase_C14"/>
    <property type="match status" value="1"/>
</dbReference>
<dbReference type="EMBL" id="ASPP01008542">
    <property type="protein sequence ID" value="ETO25430.1"/>
    <property type="molecule type" value="Genomic_DNA"/>
</dbReference>
<comment type="caution">
    <text evidence="2">The sequence shown here is derived from an EMBL/GenBank/DDBJ whole genome shotgun (WGS) entry which is preliminary data.</text>
</comment>
<dbReference type="GO" id="GO:0006508">
    <property type="term" value="P:proteolysis"/>
    <property type="evidence" value="ECO:0007669"/>
    <property type="project" value="InterPro"/>
</dbReference>
<dbReference type="InterPro" id="IPR001309">
    <property type="entry name" value="Pept_C14_p20"/>
</dbReference>
<sequence>MITGTKKRIENALVIMIGISEYNDNKVWPNLSSVKEDDIKNFEQLFKQELNYTFVYNSSPKMTKQDVQEFMDGVIIDHGLRKNTKKYDGLILIICGHGNQKDQGDALITSDGKNFPIDEFRNSFNCSQMQSFEDFPKIFIIDICRNKSDSEPQKPATRGKKGLHKDDGFFIIWSTTKGNETVDLSLFSETMNNIITSTYKSGYTLIQMLRDIRKELSNKNDYYCVENQDTTNYDIVFQQRKSV</sequence>
<reference evidence="2 3" key="1">
    <citation type="journal article" date="2013" name="Curr. Biol.">
        <title>The Genome of the Foraminiferan Reticulomyxa filosa.</title>
        <authorList>
            <person name="Glockner G."/>
            <person name="Hulsmann N."/>
            <person name="Schleicher M."/>
            <person name="Noegel A.A."/>
            <person name="Eichinger L."/>
            <person name="Gallinger C."/>
            <person name="Pawlowski J."/>
            <person name="Sierra R."/>
            <person name="Euteneuer U."/>
            <person name="Pillet L."/>
            <person name="Moustafa A."/>
            <person name="Platzer M."/>
            <person name="Groth M."/>
            <person name="Szafranski K."/>
            <person name="Schliwa M."/>
        </authorList>
    </citation>
    <scope>NUCLEOTIDE SEQUENCE [LARGE SCALE GENOMIC DNA]</scope>
</reference>
<name>X6NGK1_RETFI</name>
<gene>
    <name evidence="2" type="ORF">RFI_11707</name>
</gene>
<dbReference type="AlphaFoldDB" id="X6NGK1"/>
<dbReference type="SUPFAM" id="SSF52129">
    <property type="entry name" value="Caspase-like"/>
    <property type="match status" value="1"/>
</dbReference>
<dbReference type="Gene3D" id="3.40.50.1460">
    <property type="match status" value="1"/>
</dbReference>
<dbReference type="PANTHER" id="PTHR22576">
    <property type="entry name" value="MUCOSA ASSOCIATED LYMPHOID TISSUE LYMPHOMA TRANSLOCATION PROTEIN 1/PARACASPASE"/>
    <property type="match status" value="1"/>
</dbReference>
<dbReference type="InterPro" id="IPR029030">
    <property type="entry name" value="Caspase-like_dom_sf"/>
</dbReference>
<dbReference type="GO" id="GO:0004197">
    <property type="term" value="F:cysteine-type endopeptidase activity"/>
    <property type="evidence" value="ECO:0007669"/>
    <property type="project" value="InterPro"/>
</dbReference>
<evidence type="ECO:0000259" key="1">
    <source>
        <dbReference type="PROSITE" id="PS50208"/>
    </source>
</evidence>
<keyword evidence="3" id="KW-1185">Reference proteome</keyword>
<accession>X6NGK1</accession>
<organism evidence="2 3">
    <name type="scientific">Reticulomyxa filosa</name>
    <dbReference type="NCBI Taxonomy" id="46433"/>
    <lineage>
        <taxon>Eukaryota</taxon>
        <taxon>Sar</taxon>
        <taxon>Rhizaria</taxon>
        <taxon>Retaria</taxon>
        <taxon>Foraminifera</taxon>
        <taxon>Monothalamids</taxon>
        <taxon>Reticulomyxidae</taxon>
        <taxon>Reticulomyxa</taxon>
    </lineage>
</organism>
<protein>
    <recommendedName>
        <fullName evidence="1">Caspase family p20 domain-containing protein</fullName>
    </recommendedName>
</protein>
<dbReference type="PROSITE" id="PS50208">
    <property type="entry name" value="CASPASE_P20"/>
    <property type="match status" value="1"/>
</dbReference>
<dbReference type="Proteomes" id="UP000023152">
    <property type="component" value="Unassembled WGS sequence"/>
</dbReference>
<proteinExistence type="predicted"/>
<dbReference type="InterPro" id="IPR052039">
    <property type="entry name" value="Caspase-related_regulators"/>
</dbReference>